<proteinExistence type="inferred from homology"/>
<dbReference type="InterPro" id="IPR018910">
    <property type="entry name" value="LpqB_C"/>
</dbReference>
<evidence type="ECO:0000313" key="8">
    <source>
        <dbReference type="EMBL" id="QFQ02951.1"/>
    </source>
</evidence>
<dbReference type="Pfam" id="PF25976">
    <property type="entry name" value="LpqB_N"/>
    <property type="match status" value="1"/>
</dbReference>
<protein>
    <recommendedName>
        <fullName evidence="6">Lipoprotein LpqB</fullName>
    </recommendedName>
</protein>
<comment type="similarity">
    <text evidence="6">Belongs to the LpqB lipoprotein family.</text>
</comment>
<dbReference type="NCBIfam" id="NF010141">
    <property type="entry name" value="PRK13616.1"/>
    <property type="match status" value="1"/>
</dbReference>
<dbReference type="PROSITE" id="PS51257">
    <property type="entry name" value="PROKAR_LIPOPROTEIN"/>
    <property type="match status" value="1"/>
</dbReference>
<evidence type="ECO:0000256" key="4">
    <source>
        <dbReference type="ARBA" id="ARBA00023139"/>
    </source>
</evidence>
<sequence length="584" mass="63538">MTAQQRTRWSMAKTGRATVGSLACIGLLASCTTLPGSGSPEVISSYASEPTLEEVVQPTPGNPSDLMLRDFFSASAHPLVNHEAARRFLTDEAAGSWKQGDNIYVLDRMDISSEGSASADMITYTVRGNLIGSLTTGGSYQPMFTGYETTYDMVRQEGEWRIDDLPDAVVVDRNDFTSVYQPRAIYFFDPQGRQLVADRRWVYTRQQSLSASLISLLVTGPKERLAPGVRSFLPEGATAQTRSLDNRGVSIEFTGLTRLDGQERNLLAAQVVWTLASSDVRGPYRIMADGAPLSDEVGEEWQVNNVSSFDPQADVATPLRAVLDGEIVEIGESSADPLGGWINSQYNESVAVSPQGSIFAVVSGRGNEERRLLLGPENEQPQNALEAESLTRPTWGSDADTLYTVVDGRQIMQLTRRELGAVEKTELDMDVLRDVAPRESDRISVFRLARDGVRAVILINGRVYVAVMERDDAGGRRLGPLTPVGQQLGDTAISADWQPDGSILVGTRSADAPLWTIASDGSTSTQIPARNLTAPVVAVAATSSVIYATDARALMQLDNMESERRFWREVPELQGQRAVAVLAN</sequence>
<dbReference type="Pfam" id="PF10646">
    <property type="entry name" value="Germane"/>
    <property type="match status" value="1"/>
</dbReference>
<evidence type="ECO:0000313" key="9">
    <source>
        <dbReference type="Proteomes" id="UP000326711"/>
    </source>
</evidence>
<dbReference type="EMBL" id="CP045032">
    <property type="protein sequence ID" value="QFQ02951.1"/>
    <property type="molecule type" value="Genomic_DNA"/>
</dbReference>
<dbReference type="SMART" id="SM00909">
    <property type="entry name" value="Germane"/>
    <property type="match status" value="1"/>
</dbReference>
<keyword evidence="3 6" id="KW-0472">Membrane</keyword>
<gene>
    <name evidence="6 8" type="primary">lpqB</name>
    <name evidence="8" type="ORF">CUROG_08015</name>
</gene>
<keyword evidence="1 6" id="KW-1003">Cell membrane</keyword>
<evidence type="ECO:0000256" key="3">
    <source>
        <dbReference type="ARBA" id="ARBA00023136"/>
    </source>
</evidence>
<dbReference type="SUPFAM" id="SSF82171">
    <property type="entry name" value="DPP6 N-terminal domain-like"/>
    <property type="match status" value="1"/>
</dbReference>
<accession>A0A5J6Z9G0</accession>
<evidence type="ECO:0000256" key="1">
    <source>
        <dbReference type="ARBA" id="ARBA00022475"/>
    </source>
</evidence>
<reference evidence="9" key="1">
    <citation type="submission" date="2019-10" db="EMBL/GenBank/DDBJ databases">
        <title>Complete genome sequence of Corynebacterium urogenitalis DSM 108747, isolated from the genital tract of a cow.</title>
        <authorList>
            <person name="Ruckert C."/>
            <person name="Ballas P."/>
            <person name="Wagener K."/>
            <person name="Drillich M."/>
            <person name="Kaempfer P."/>
            <person name="Busse H.-J."/>
            <person name="Ehling-Schulz M."/>
        </authorList>
    </citation>
    <scope>NUCLEOTIDE SEQUENCE [LARGE SCALE GENOMIC DNA]</scope>
    <source>
        <strain evidence="9">LMM 1652</strain>
    </source>
</reference>
<dbReference type="KEGG" id="cuo:CUROG_08015"/>
<evidence type="ECO:0000256" key="5">
    <source>
        <dbReference type="ARBA" id="ARBA00023288"/>
    </source>
</evidence>
<dbReference type="HAMAP" id="MF_01373">
    <property type="entry name" value="LpqB_lipoprot"/>
    <property type="match status" value="1"/>
</dbReference>
<keyword evidence="4 6" id="KW-0564">Palmitate</keyword>
<keyword evidence="9" id="KW-1185">Reference proteome</keyword>
<dbReference type="Pfam" id="PF10647">
    <property type="entry name" value="Gmad1"/>
    <property type="match status" value="1"/>
</dbReference>
<feature type="domain" description="GerMN" evidence="7">
    <location>
        <begin position="210"/>
        <end position="297"/>
    </location>
</feature>
<dbReference type="InterPro" id="IPR023959">
    <property type="entry name" value="LpqB"/>
</dbReference>
<dbReference type="GO" id="GO:0005886">
    <property type="term" value="C:plasma membrane"/>
    <property type="evidence" value="ECO:0007669"/>
    <property type="project" value="UniProtKB-SubCell"/>
</dbReference>
<evidence type="ECO:0000256" key="6">
    <source>
        <dbReference type="HAMAP-Rule" id="MF_01373"/>
    </source>
</evidence>
<dbReference type="Proteomes" id="UP000326711">
    <property type="component" value="Chromosome"/>
</dbReference>
<evidence type="ECO:0000259" key="7">
    <source>
        <dbReference type="SMART" id="SM00909"/>
    </source>
</evidence>
<keyword evidence="2 6" id="KW-0732">Signal</keyword>
<organism evidence="8 9">
    <name type="scientific">Corynebacterium urogenitale</name>
    <dbReference type="NCBI Taxonomy" id="2487892"/>
    <lineage>
        <taxon>Bacteria</taxon>
        <taxon>Bacillati</taxon>
        <taxon>Actinomycetota</taxon>
        <taxon>Actinomycetes</taxon>
        <taxon>Mycobacteriales</taxon>
        <taxon>Corynebacteriaceae</taxon>
        <taxon>Corynebacterium</taxon>
    </lineage>
</organism>
<name>A0A5J6Z9G0_9CORY</name>
<keyword evidence="5 6" id="KW-0449">Lipoprotein</keyword>
<dbReference type="InterPro" id="IPR019606">
    <property type="entry name" value="GerMN"/>
</dbReference>
<evidence type="ECO:0000256" key="2">
    <source>
        <dbReference type="ARBA" id="ARBA00022729"/>
    </source>
</evidence>
<comment type="subcellular location">
    <subcellularLocation>
        <location evidence="6">Cell membrane</location>
        <topology evidence="6">Lipid-anchor</topology>
    </subcellularLocation>
</comment>
<dbReference type="InterPro" id="IPR059026">
    <property type="entry name" value="LpqB_N"/>
</dbReference>
<dbReference type="AlphaFoldDB" id="A0A5J6Z9G0"/>